<feature type="domain" description="Glycosyl hydrolase family 95 catalytic" evidence="1">
    <location>
        <begin position="2"/>
        <end position="72"/>
    </location>
</feature>
<keyword evidence="3" id="KW-1185">Reference proteome</keyword>
<dbReference type="Gene3D" id="1.50.10.10">
    <property type="match status" value="1"/>
</dbReference>
<gene>
    <name evidence="2" type="ORF">ACFFUR_16595</name>
</gene>
<evidence type="ECO:0000313" key="3">
    <source>
        <dbReference type="Proteomes" id="UP001589654"/>
    </source>
</evidence>
<dbReference type="PANTHER" id="PTHR31084">
    <property type="entry name" value="ALPHA-L-FUCOSIDASE 2"/>
    <property type="match status" value="1"/>
</dbReference>
<dbReference type="PANTHER" id="PTHR31084:SF0">
    <property type="entry name" value="ALPHA-L-FUCOSIDASE 2"/>
    <property type="match status" value="1"/>
</dbReference>
<dbReference type="RefSeq" id="WP_290249031.1">
    <property type="nucleotide sequence ID" value="NZ_JAUFQT010000002.1"/>
</dbReference>
<dbReference type="EMBL" id="JBHMEW010000068">
    <property type="protein sequence ID" value="MFB9213437.1"/>
    <property type="molecule type" value="Genomic_DNA"/>
</dbReference>
<dbReference type="Proteomes" id="UP001589654">
    <property type="component" value="Unassembled WGS sequence"/>
</dbReference>
<evidence type="ECO:0000313" key="2">
    <source>
        <dbReference type="EMBL" id="MFB9213437.1"/>
    </source>
</evidence>
<accession>A0ABV5J9B7</accession>
<comment type="caution">
    <text evidence="2">The sequence shown here is derived from an EMBL/GenBank/DDBJ whole genome shotgun (WGS) entry which is preliminary data.</text>
</comment>
<protein>
    <recommendedName>
        <fullName evidence="1">Glycosyl hydrolase family 95 catalytic domain-containing protein</fullName>
    </recommendedName>
</protein>
<proteinExistence type="predicted"/>
<dbReference type="InterPro" id="IPR054363">
    <property type="entry name" value="GH95_cat"/>
</dbReference>
<dbReference type="InterPro" id="IPR012341">
    <property type="entry name" value="6hp_glycosidase-like_sf"/>
</dbReference>
<organism evidence="2 3">
    <name type="scientific">Echinicola jeungdonensis</name>
    <dbReference type="NCBI Taxonomy" id="709343"/>
    <lineage>
        <taxon>Bacteria</taxon>
        <taxon>Pseudomonadati</taxon>
        <taxon>Bacteroidota</taxon>
        <taxon>Cytophagia</taxon>
        <taxon>Cytophagales</taxon>
        <taxon>Cyclobacteriaceae</taxon>
        <taxon>Echinicola</taxon>
    </lineage>
</organism>
<name>A0ABV5J9B7_9BACT</name>
<evidence type="ECO:0000259" key="1">
    <source>
        <dbReference type="Pfam" id="PF22124"/>
    </source>
</evidence>
<sequence>MKKYYPVLKEAAEFLSSVLIEEPEHGFLVIAPSSFPENSYVKPNGNIGHTWMGPTIDMQIGRELFGNTFKAPIIL</sequence>
<dbReference type="Pfam" id="PF22124">
    <property type="entry name" value="Glyco_hydro_95_cat"/>
    <property type="match status" value="1"/>
</dbReference>
<reference evidence="2 3" key="1">
    <citation type="submission" date="2024-09" db="EMBL/GenBank/DDBJ databases">
        <authorList>
            <person name="Sun Q."/>
            <person name="Mori K."/>
        </authorList>
    </citation>
    <scope>NUCLEOTIDE SEQUENCE [LARGE SCALE GENOMIC DNA]</scope>
    <source>
        <strain evidence="2 3">CECT 7682</strain>
    </source>
</reference>